<dbReference type="GO" id="GO:0042330">
    <property type="term" value="P:taxis"/>
    <property type="evidence" value="ECO:0007669"/>
    <property type="project" value="UniProtKB-ARBA"/>
</dbReference>
<dbReference type="FunFam" id="3.30.70.1230:FF:000035">
    <property type="entry name" value="Guanylate cyclase"/>
    <property type="match status" value="1"/>
</dbReference>
<keyword evidence="7 15" id="KW-1133">Transmembrane helix</keyword>
<dbReference type="InterPro" id="IPR029787">
    <property type="entry name" value="Nucleotide_cyclase"/>
</dbReference>
<dbReference type="Pfam" id="PF00211">
    <property type="entry name" value="Guanylate_cyc"/>
    <property type="match status" value="2"/>
</dbReference>
<comment type="caution">
    <text evidence="18">The sequence shown here is derived from an EMBL/GenBank/DDBJ whole genome shotgun (WGS) entry which is preliminary data.</text>
</comment>
<evidence type="ECO:0000256" key="8">
    <source>
        <dbReference type="ARBA" id="ARBA00023134"/>
    </source>
</evidence>
<dbReference type="PROSITE" id="PS50011">
    <property type="entry name" value="PROTEIN_KINASE_DOM"/>
    <property type="match status" value="1"/>
</dbReference>
<proteinExistence type="predicted"/>
<dbReference type="GO" id="GO:0043005">
    <property type="term" value="C:neuron projection"/>
    <property type="evidence" value="ECO:0007669"/>
    <property type="project" value="UniProtKB-ARBA"/>
</dbReference>
<dbReference type="InterPro" id="IPR001245">
    <property type="entry name" value="Ser-Thr/Tyr_kinase_cat_dom"/>
</dbReference>
<evidence type="ECO:0000256" key="4">
    <source>
        <dbReference type="ARBA" id="ARBA00022692"/>
    </source>
</evidence>
<protein>
    <recommendedName>
        <fullName evidence="3">guanylate cyclase</fullName>
        <ecNumber evidence="3">4.6.1.2</ecNumber>
    </recommendedName>
</protein>
<evidence type="ECO:0000256" key="1">
    <source>
        <dbReference type="ARBA" id="ARBA00001436"/>
    </source>
</evidence>
<dbReference type="GO" id="GO:0004383">
    <property type="term" value="F:guanylate cyclase activity"/>
    <property type="evidence" value="ECO:0007669"/>
    <property type="project" value="UniProtKB-EC"/>
</dbReference>
<dbReference type="Gene3D" id="3.40.50.2300">
    <property type="match status" value="2"/>
</dbReference>
<evidence type="ECO:0000256" key="9">
    <source>
        <dbReference type="ARBA" id="ARBA00023136"/>
    </source>
</evidence>
<dbReference type="GO" id="GO:0005525">
    <property type="term" value="F:GTP binding"/>
    <property type="evidence" value="ECO:0007669"/>
    <property type="project" value="UniProtKB-KW"/>
</dbReference>
<dbReference type="Gene3D" id="1.10.510.10">
    <property type="entry name" value="Transferase(Phosphotransferase) domain 1"/>
    <property type="match status" value="1"/>
</dbReference>
<feature type="coiled-coil region" evidence="13">
    <location>
        <begin position="943"/>
        <end position="981"/>
    </location>
</feature>
<dbReference type="InterPro" id="IPR050401">
    <property type="entry name" value="Cyclic_nucleotide_synthase"/>
</dbReference>
<evidence type="ECO:0000313" key="18">
    <source>
        <dbReference type="EMBL" id="KAL3123231.1"/>
    </source>
</evidence>
<feature type="domain" description="Protein kinase" evidence="16">
    <location>
        <begin position="561"/>
        <end position="936"/>
    </location>
</feature>
<feature type="region of interest" description="Disordered" evidence="14">
    <location>
        <begin position="1202"/>
        <end position="1231"/>
    </location>
</feature>
<keyword evidence="5" id="KW-0547">Nucleotide-binding</keyword>
<dbReference type="SUPFAM" id="SSF53822">
    <property type="entry name" value="Periplasmic binding protein-like I"/>
    <property type="match status" value="1"/>
</dbReference>
<dbReference type="SUPFAM" id="SSF56112">
    <property type="entry name" value="Protein kinase-like (PK-like)"/>
    <property type="match status" value="1"/>
</dbReference>
<dbReference type="EMBL" id="JBICBT010000106">
    <property type="protein sequence ID" value="KAL3123231.1"/>
    <property type="molecule type" value="Genomic_DNA"/>
</dbReference>
<keyword evidence="12" id="KW-0141">cGMP biosynthesis</keyword>
<evidence type="ECO:0000256" key="13">
    <source>
        <dbReference type="SAM" id="Coils"/>
    </source>
</evidence>
<evidence type="ECO:0000256" key="12">
    <source>
        <dbReference type="ARBA" id="ARBA00023293"/>
    </source>
</evidence>
<dbReference type="InterPro" id="IPR000719">
    <property type="entry name" value="Prot_kinase_dom"/>
</dbReference>
<evidence type="ECO:0000256" key="2">
    <source>
        <dbReference type="ARBA" id="ARBA00004167"/>
    </source>
</evidence>
<dbReference type="EC" id="4.6.1.2" evidence="3"/>
<keyword evidence="6" id="KW-0460">Magnesium</keyword>
<keyword evidence="8" id="KW-0342">GTP-binding</keyword>
<dbReference type="InterPro" id="IPR011009">
    <property type="entry name" value="Kinase-like_dom_sf"/>
</dbReference>
<dbReference type="SMART" id="SM00044">
    <property type="entry name" value="CYCc"/>
    <property type="match status" value="1"/>
</dbReference>
<dbReference type="GO" id="GO:0016020">
    <property type="term" value="C:membrane"/>
    <property type="evidence" value="ECO:0007669"/>
    <property type="project" value="UniProtKB-SubCell"/>
</dbReference>
<dbReference type="Pfam" id="PF01094">
    <property type="entry name" value="ANF_receptor"/>
    <property type="match status" value="1"/>
</dbReference>
<dbReference type="Proteomes" id="UP001620626">
    <property type="component" value="Unassembled WGS sequence"/>
</dbReference>
<keyword evidence="9 15" id="KW-0472">Membrane</keyword>
<name>A0ABD2M6Y3_9BILA</name>
<comment type="catalytic activity">
    <reaction evidence="1">
        <text>GTP = 3',5'-cyclic GMP + diphosphate</text>
        <dbReference type="Rhea" id="RHEA:13665"/>
        <dbReference type="ChEBI" id="CHEBI:33019"/>
        <dbReference type="ChEBI" id="CHEBI:37565"/>
        <dbReference type="ChEBI" id="CHEBI:57746"/>
        <dbReference type="EC" id="4.6.1.2"/>
    </reaction>
</comment>
<gene>
    <name evidence="18" type="ORF">niasHT_006774</name>
</gene>
<evidence type="ECO:0000259" key="17">
    <source>
        <dbReference type="PROSITE" id="PS50125"/>
    </source>
</evidence>
<keyword evidence="4 15" id="KW-0812">Transmembrane</keyword>
<dbReference type="SUPFAM" id="SSF55073">
    <property type="entry name" value="Nucleotide cyclase"/>
    <property type="match status" value="1"/>
</dbReference>
<dbReference type="GO" id="GO:0009266">
    <property type="term" value="P:response to temperature stimulus"/>
    <property type="evidence" value="ECO:0007669"/>
    <property type="project" value="UniProtKB-ARBA"/>
</dbReference>
<keyword evidence="19" id="KW-1185">Reference proteome</keyword>
<evidence type="ECO:0000313" key="19">
    <source>
        <dbReference type="Proteomes" id="UP001620626"/>
    </source>
</evidence>
<dbReference type="GO" id="GO:0009581">
    <property type="term" value="P:detection of external stimulus"/>
    <property type="evidence" value="ECO:0007669"/>
    <property type="project" value="UniProtKB-ARBA"/>
</dbReference>
<dbReference type="PANTHER" id="PTHR11920:SF485">
    <property type="entry name" value="RECEPTOR-TYPE GUANYLATE CYCLASE DAF-11"/>
    <property type="match status" value="1"/>
</dbReference>
<dbReference type="Gene3D" id="3.30.70.1230">
    <property type="entry name" value="Nucleotide cyclase"/>
    <property type="match status" value="1"/>
</dbReference>
<dbReference type="InterPro" id="IPR001828">
    <property type="entry name" value="ANF_lig-bd_rcpt"/>
</dbReference>
<dbReference type="InterPro" id="IPR028082">
    <property type="entry name" value="Peripla_BP_I"/>
</dbReference>
<reference evidence="18 19" key="1">
    <citation type="submission" date="2024-10" db="EMBL/GenBank/DDBJ databases">
        <authorList>
            <person name="Kim D."/>
        </authorList>
    </citation>
    <scope>NUCLEOTIDE SEQUENCE [LARGE SCALE GENOMIC DNA]</scope>
    <source>
        <strain evidence="18">BH-2024</strain>
    </source>
</reference>
<sequence>MEEKHCQKLRRTDKGKQKQQLFIYQSNSAFFVVSLIVSVRRIFRPLSNVLFFIFFLFSLPIPFSQQDFSLPMLLNVGLLGQKGVPAEQLLTMANQHLQELNLTSQDVYQISVKSFDMPSSDCLGDVDIGLGTSQSMDLVFSSNISALFGPICSDDLLLTDRITSSLDIFQCNFWRESWANKVSDNLLDLSTMAPENLATNVLALLQLANWRKVALVTCPQCFNPTDQTQDLADTVGQMLSDKGIKLVGIVRLELTNGTLNTTTVMERMGPVKDEARILLAILGNSLSDYVPFLRALFAVEMRTSEFVPIICISDYSPSPLALPWLSNGTLDSAILNLFHGTILLVNEFYPISQLASFGTQIGIEISANGENMEQTESLLMLSVQLYECFWAYALLLWRTFQKTGTAQGNRNGTLLRANIHTAPIQGPFGPISVDAQLNRVAPFSAYLVQSNATDQPRPGLLQFANISLSCSSGTNSNCQTLSATALLQRVVVQFPPDTPICGFKSELCDKRGIIIAAVAVMVAICMGFIIFLCIRKVKRGETTQMPYYVPEQMIAFVDMDYGGSSNISIHSFQQHLAKREKEEERTDEFPEEIYSRKIATIEQSFVIVESFRLREKLSFNKRDTQLLFMMKQAVHDNINAFIGLCVERPTDVWVIWRHCFRGTLADLLFVNDQHKSIESRVNDIRASVASIASAHQQQKGTGGDGAVPRRDILDNNFKSAFVRDIVKGLDFLHSSPIGYHGALTSTRCLIDSHWILKLAGFGTSRLLYKWRHNGILSNGNGTVIQPLIPNEELHYYAPELRLTIRSAVLRNKPEEMEFTNEEGQSHDMYAFGAILYEILYRRRIDDVTESGDGVGPLEPMEDDVGIFSAQAEERLPIVPEFPGEETVAPGTNTPRSVVSSIDRVHPDLVALMRRCFGTPEQRPDANMARKITDATLKMSGSLVDQMIKNMEQYTGNLENLVKEQTGKLELEQQKIEQILLELLPKSVVDELRMGRRVEPQFYASVTIMYSDIVGFTSLCSESQPMEVVELLNGMFRYFDQAISEHKAYKVETIGDAYMVASGIPERLDSHVREIAAISLMQREFLFDYEIPHRAGQHLHCRWGFNSGSVFTGQLDSFFNPNKHFVLGVVGITAPRYCVFGSTVTLAAKMENSGQQDRIQMALKSYQLLSEQFPEFRCIPRGGVRIEGVGTLLTYWLEGIDSGTGGQESRHTNEQLKKEYEERTRKRQQTPK</sequence>
<keyword evidence="11" id="KW-0456">Lyase</keyword>
<comment type="subcellular location">
    <subcellularLocation>
        <location evidence="2">Membrane</location>
        <topology evidence="2">Single-pass membrane protein</topology>
    </subcellularLocation>
</comment>
<feature type="compositionally biased region" description="Basic and acidic residues" evidence="14">
    <location>
        <begin position="1207"/>
        <end position="1223"/>
    </location>
</feature>
<evidence type="ECO:0000256" key="5">
    <source>
        <dbReference type="ARBA" id="ARBA00022741"/>
    </source>
</evidence>
<evidence type="ECO:0000259" key="16">
    <source>
        <dbReference type="PROSITE" id="PS50011"/>
    </source>
</evidence>
<evidence type="ECO:0000256" key="11">
    <source>
        <dbReference type="ARBA" id="ARBA00023239"/>
    </source>
</evidence>
<dbReference type="Pfam" id="PF07714">
    <property type="entry name" value="PK_Tyr_Ser-Thr"/>
    <property type="match status" value="1"/>
</dbReference>
<feature type="transmembrane region" description="Helical" evidence="15">
    <location>
        <begin position="21"/>
        <end position="39"/>
    </location>
</feature>
<evidence type="ECO:0000256" key="6">
    <source>
        <dbReference type="ARBA" id="ARBA00022842"/>
    </source>
</evidence>
<evidence type="ECO:0000256" key="10">
    <source>
        <dbReference type="ARBA" id="ARBA00023180"/>
    </source>
</evidence>
<organism evidence="18 19">
    <name type="scientific">Heterodera trifolii</name>
    <dbReference type="NCBI Taxonomy" id="157864"/>
    <lineage>
        <taxon>Eukaryota</taxon>
        <taxon>Metazoa</taxon>
        <taxon>Ecdysozoa</taxon>
        <taxon>Nematoda</taxon>
        <taxon>Chromadorea</taxon>
        <taxon>Rhabditida</taxon>
        <taxon>Tylenchina</taxon>
        <taxon>Tylenchomorpha</taxon>
        <taxon>Tylenchoidea</taxon>
        <taxon>Heteroderidae</taxon>
        <taxon>Heteroderinae</taxon>
        <taxon>Heterodera</taxon>
    </lineage>
</organism>
<feature type="domain" description="Guanylate cyclase" evidence="17">
    <location>
        <begin position="1006"/>
        <end position="1150"/>
    </location>
</feature>
<feature type="transmembrane region" description="Helical" evidence="15">
    <location>
        <begin position="513"/>
        <end position="532"/>
    </location>
</feature>
<accession>A0ABD2M6Y3</accession>
<dbReference type="InterPro" id="IPR001054">
    <property type="entry name" value="A/G_cyclase"/>
</dbReference>
<dbReference type="PANTHER" id="PTHR11920">
    <property type="entry name" value="GUANYLYL CYCLASE"/>
    <property type="match status" value="1"/>
</dbReference>
<evidence type="ECO:0000256" key="14">
    <source>
        <dbReference type="SAM" id="MobiDB-lite"/>
    </source>
</evidence>
<evidence type="ECO:0000256" key="3">
    <source>
        <dbReference type="ARBA" id="ARBA00012202"/>
    </source>
</evidence>
<evidence type="ECO:0000256" key="7">
    <source>
        <dbReference type="ARBA" id="ARBA00022989"/>
    </source>
</evidence>
<dbReference type="GO" id="GO:0009582">
    <property type="term" value="P:detection of abiotic stimulus"/>
    <property type="evidence" value="ECO:0007669"/>
    <property type="project" value="UniProtKB-ARBA"/>
</dbReference>
<dbReference type="PROSITE" id="PS50125">
    <property type="entry name" value="GUANYLATE_CYCLASE_2"/>
    <property type="match status" value="1"/>
</dbReference>
<keyword evidence="10" id="KW-0325">Glycoprotein</keyword>
<dbReference type="CDD" id="cd07302">
    <property type="entry name" value="CHD"/>
    <property type="match status" value="1"/>
</dbReference>
<keyword evidence="13" id="KW-0175">Coiled coil</keyword>
<dbReference type="AlphaFoldDB" id="A0ABD2M6Y3"/>
<evidence type="ECO:0000256" key="15">
    <source>
        <dbReference type="SAM" id="Phobius"/>
    </source>
</evidence>